<evidence type="ECO:0008006" key="3">
    <source>
        <dbReference type="Google" id="ProtNLM"/>
    </source>
</evidence>
<dbReference type="Proteomes" id="UP000178116">
    <property type="component" value="Unassembled WGS sequence"/>
</dbReference>
<accession>A0A1G2LSX1</accession>
<organism evidence="1 2">
    <name type="scientific">Candidatus Tagabacteria bacterium RIFCSPLOWO2_01_FULL_42_9</name>
    <dbReference type="NCBI Taxonomy" id="1802296"/>
    <lineage>
        <taxon>Bacteria</taxon>
        <taxon>Candidatus Tagaibacteriota</taxon>
    </lineage>
</organism>
<proteinExistence type="predicted"/>
<dbReference type="AlphaFoldDB" id="A0A1G2LSX1"/>
<evidence type="ECO:0000313" key="2">
    <source>
        <dbReference type="Proteomes" id="UP000178116"/>
    </source>
</evidence>
<name>A0A1G2LSX1_9BACT</name>
<gene>
    <name evidence="1" type="ORF">A3A10_01105</name>
</gene>
<evidence type="ECO:0000313" key="1">
    <source>
        <dbReference type="EMBL" id="OHA14707.1"/>
    </source>
</evidence>
<sequence>MAIAVCARNGLRVKARQGHHIELIQKIADLLKNKDIKIVGDEMRAKRNLDIYGGGVLISEKEAEEYLKWLKNIMVQAEDYLFENKKML</sequence>
<reference evidence="1 2" key="1">
    <citation type="journal article" date="2016" name="Nat. Commun.">
        <title>Thousands of microbial genomes shed light on interconnected biogeochemical processes in an aquifer system.</title>
        <authorList>
            <person name="Anantharaman K."/>
            <person name="Brown C.T."/>
            <person name="Hug L.A."/>
            <person name="Sharon I."/>
            <person name="Castelle C.J."/>
            <person name="Probst A.J."/>
            <person name="Thomas B.C."/>
            <person name="Singh A."/>
            <person name="Wilkins M.J."/>
            <person name="Karaoz U."/>
            <person name="Brodie E.L."/>
            <person name="Williams K.H."/>
            <person name="Hubbard S.S."/>
            <person name="Banfield J.F."/>
        </authorList>
    </citation>
    <scope>NUCLEOTIDE SEQUENCE [LARGE SCALE GENOMIC DNA]</scope>
</reference>
<comment type="caution">
    <text evidence="1">The sequence shown here is derived from an EMBL/GenBank/DDBJ whole genome shotgun (WGS) entry which is preliminary data.</text>
</comment>
<protein>
    <recommendedName>
        <fullName evidence="3">HEPN domain-containing protein</fullName>
    </recommendedName>
</protein>
<dbReference type="EMBL" id="MHRA01000044">
    <property type="protein sequence ID" value="OHA14707.1"/>
    <property type="molecule type" value="Genomic_DNA"/>
</dbReference>